<gene>
    <name evidence="2" type="ORF">MCOR_33650</name>
</gene>
<feature type="compositionally biased region" description="Polar residues" evidence="1">
    <location>
        <begin position="861"/>
        <end position="870"/>
    </location>
</feature>
<sequence>MLSIDELIVDSDITSTLFLFDVAWMDMNRPFKRNSHIIKMTMQVKEERVDTEYHRSGQYVAGLQTQQYAQQQHQQPPPPIFPAPGTYPVQNTSTYPVQNTSTYPVQNSSMLMPNNVQTSKPEETVSENQIDFSSVKGIFGWTSIDGVDVPYIFRKDKMFVSVRIVEQKLLNKYPNSYPDDLGKHQPLTSFFITPHECKLLNEINQVHCGGEFGTKLFSIKDLIVLLSDFVEFYNLVKKTFPENGKAADEDDNKASTGSECGWLQVNNTVSPYVKRQADKFVPLSVMKYAAALNIPGTGVLPDTDECDLLNKACKIAGFNFSFSKTTRIISLCEIMKSCKIKIMELPMENPLQHAQYIELPSNNNNETNQKPIEPTPKPEQQTTSKSPVHDMVPSQYPPHQMHPAFMDPRMMFSYTRHPYNMYAMQYGPPNVTVNPQQQHHMYPGMGPPPPYVNGQMPNQPVHGNRNPTPERRPSQSPVRTHSNGSGSSTPQPKSPNRLTSPNHYQQMRPQLSPGSYHGPPSQPQGIQMPANKPPNNNMPPGQMPPRQMPPGHNMMFPNPMANFMQNRGQFMAQNMRPNVRPAMPNTNHMMSQRHPTSKPQTIPNVRPSNQSNMRAPQSSTGGRHHMPPPPSMSGPHQGPMNALQSMVSHQNGNIRQAVPQNISQTNQRHIPNGYNPNFSNQPPQRQINLNNNQKNVLRQHVLNTERTRNDTNDSVVNGDSNFPRHITSGPNNQENKGPEKSINQLLVESIKGVWLGGKSISCMHLNSPGRGGKFCLVEAVCKLYFSGCSVNEFLYALENVLKVPLMTCTDDEEKAFIHYYSLPVSVLKCNKMIDFEDLEKFFPQLSYVFKEKTGNGGPHKTMSQSDNESAPENPIQHDPAMPLTMSEMQQSNKRPSSTPISGPPAKSSKRLEDTVQRLMHQQEMTTGGTENPSGRGAIIILDD</sequence>
<name>A0A6J8CUP9_MYTCO</name>
<dbReference type="OrthoDB" id="6497308at2759"/>
<feature type="compositionally biased region" description="Polar residues" evidence="1">
    <location>
        <begin position="922"/>
        <end position="932"/>
    </location>
</feature>
<evidence type="ECO:0000313" key="3">
    <source>
        <dbReference type="Proteomes" id="UP000507470"/>
    </source>
</evidence>
<accession>A0A6J8CUP9</accession>
<dbReference type="AlphaFoldDB" id="A0A6J8CUP9"/>
<feature type="region of interest" description="Disordered" evidence="1">
    <location>
        <begin position="361"/>
        <end position="401"/>
    </location>
</feature>
<reference evidence="2 3" key="1">
    <citation type="submission" date="2020-06" db="EMBL/GenBank/DDBJ databases">
        <authorList>
            <person name="Li R."/>
            <person name="Bekaert M."/>
        </authorList>
    </citation>
    <scope>NUCLEOTIDE SEQUENCE [LARGE SCALE GENOMIC DNA]</scope>
    <source>
        <strain evidence="3">wild</strain>
    </source>
</reference>
<feature type="compositionally biased region" description="Polar residues" evidence="1">
    <location>
        <begin position="728"/>
        <end position="739"/>
    </location>
</feature>
<protein>
    <submittedName>
        <fullName evidence="2">Uncharacterized protein</fullName>
    </submittedName>
</protein>
<proteinExistence type="predicted"/>
<feature type="compositionally biased region" description="Low complexity" evidence="1">
    <location>
        <begin position="527"/>
        <end position="540"/>
    </location>
</feature>
<feature type="compositionally biased region" description="Polar residues" evidence="1">
    <location>
        <begin position="474"/>
        <end position="513"/>
    </location>
</feature>
<feature type="region of interest" description="Disordered" evidence="1">
    <location>
        <begin position="588"/>
        <end position="638"/>
    </location>
</feature>
<feature type="compositionally biased region" description="Polar residues" evidence="1">
    <location>
        <begin position="361"/>
        <end position="370"/>
    </location>
</feature>
<evidence type="ECO:0000256" key="1">
    <source>
        <dbReference type="SAM" id="MobiDB-lite"/>
    </source>
</evidence>
<keyword evidence="3" id="KW-1185">Reference proteome</keyword>
<feature type="region of interest" description="Disordered" evidence="1">
    <location>
        <begin position="709"/>
        <end position="739"/>
    </location>
</feature>
<dbReference type="EMBL" id="CACVKT020006003">
    <property type="protein sequence ID" value="CAC5399381.1"/>
    <property type="molecule type" value="Genomic_DNA"/>
</dbReference>
<feature type="region of interest" description="Disordered" evidence="1">
    <location>
        <begin position="430"/>
        <end position="555"/>
    </location>
</feature>
<feature type="compositionally biased region" description="Polar residues" evidence="1">
    <location>
        <begin position="588"/>
        <end position="620"/>
    </location>
</feature>
<organism evidence="2 3">
    <name type="scientific">Mytilus coruscus</name>
    <name type="common">Sea mussel</name>
    <dbReference type="NCBI Taxonomy" id="42192"/>
    <lineage>
        <taxon>Eukaryota</taxon>
        <taxon>Metazoa</taxon>
        <taxon>Spiralia</taxon>
        <taxon>Lophotrochozoa</taxon>
        <taxon>Mollusca</taxon>
        <taxon>Bivalvia</taxon>
        <taxon>Autobranchia</taxon>
        <taxon>Pteriomorphia</taxon>
        <taxon>Mytilida</taxon>
        <taxon>Mytiloidea</taxon>
        <taxon>Mytilidae</taxon>
        <taxon>Mytilinae</taxon>
        <taxon>Mytilus</taxon>
    </lineage>
</organism>
<evidence type="ECO:0000313" key="2">
    <source>
        <dbReference type="EMBL" id="CAC5399381.1"/>
    </source>
</evidence>
<feature type="compositionally biased region" description="Polar residues" evidence="1">
    <location>
        <begin position="886"/>
        <end position="900"/>
    </location>
</feature>
<feature type="region of interest" description="Disordered" evidence="1">
    <location>
        <begin position="853"/>
        <end position="943"/>
    </location>
</feature>
<dbReference type="Proteomes" id="UP000507470">
    <property type="component" value="Unassembled WGS sequence"/>
</dbReference>